<keyword evidence="9 12" id="KW-0961">Cell wall biogenesis/degradation</keyword>
<dbReference type="AlphaFoldDB" id="A0A9D1I971"/>
<dbReference type="EMBL" id="DVMU01000023">
    <property type="protein sequence ID" value="HIU33110.1"/>
    <property type="molecule type" value="Genomic_DNA"/>
</dbReference>
<gene>
    <name evidence="12" type="primary">murA</name>
    <name evidence="14" type="ORF">IAB02_00975</name>
</gene>
<feature type="binding site" evidence="12">
    <location>
        <begin position="122"/>
        <end position="126"/>
    </location>
    <ligand>
        <name>UDP-N-acetyl-alpha-D-glucosamine</name>
        <dbReference type="ChEBI" id="CHEBI:57705"/>
    </ligand>
</feature>
<keyword evidence="4 12" id="KW-0132">Cell division</keyword>
<dbReference type="InterPro" id="IPR036968">
    <property type="entry name" value="Enolpyruvate_Tfrase_sf"/>
</dbReference>
<dbReference type="HAMAP" id="MF_00111">
    <property type="entry name" value="MurA"/>
    <property type="match status" value="1"/>
</dbReference>
<dbReference type="CDD" id="cd01555">
    <property type="entry name" value="UdpNAET"/>
    <property type="match status" value="1"/>
</dbReference>
<dbReference type="NCBIfam" id="TIGR01072">
    <property type="entry name" value="murA"/>
    <property type="match status" value="1"/>
</dbReference>
<comment type="caution">
    <text evidence="12">Lacks conserved residue(s) required for the propagation of feature annotation.</text>
</comment>
<dbReference type="GO" id="GO:0008760">
    <property type="term" value="F:UDP-N-acetylglucosamine 1-carboxyvinyltransferase activity"/>
    <property type="evidence" value="ECO:0007669"/>
    <property type="project" value="UniProtKB-UniRule"/>
</dbReference>
<dbReference type="PANTHER" id="PTHR43783">
    <property type="entry name" value="UDP-N-ACETYLGLUCOSAMINE 1-CARBOXYVINYLTRANSFERASE"/>
    <property type="match status" value="1"/>
</dbReference>
<evidence type="ECO:0000256" key="1">
    <source>
        <dbReference type="ARBA" id="ARBA00004496"/>
    </source>
</evidence>
<dbReference type="GO" id="GO:0071555">
    <property type="term" value="P:cell wall organization"/>
    <property type="evidence" value="ECO:0007669"/>
    <property type="project" value="UniProtKB-KW"/>
</dbReference>
<feature type="binding site" evidence="12">
    <location>
        <position position="93"/>
    </location>
    <ligand>
        <name>UDP-N-acetyl-alpha-D-glucosamine</name>
        <dbReference type="ChEBI" id="CHEBI:57705"/>
    </ligand>
</feature>
<dbReference type="NCBIfam" id="NF009470">
    <property type="entry name" value="PRK12830.1"/>
    <property type="match status" value="1"/>
</dbReference>
<evidence type="ECO:0000256" key="11">
    <source>
        <dbReference type="ARBA" id="ARBA00047527"/>
    </source>
</evidence>
<feature type="active site" description="Proton donor" evidence="12">
    <location>
        <position position="117"/>
    </location>
</feature>
<dbReference type="Pfam" id="PF00275">
    <property type="entry name" value="EPSP_synthase"/>
    <property type="match status" value="1"/>
</dbReference>
<feature type="domain" description="Enolpyruvate transferase" evidence="13">
    <location>
        <begin position="8"/>
        <end position="406"/>
    </location>
</feature>
<dbReference type="GO" id="GO:0008360">
    <property type="term" value="P:regulation of cell shape"/>
    <property type="evidence" value="ECO:0007669"/>
    <property type="project" value="UniProtKB-KW"/>
</dbReference>
<dbReference type="GO" id="GO:0005737">
    <property type="term" value="C:cytoplasm"/>
    <property type="evidence" value="ECO:0007669"/>
    <property type="project" value="UniProtKB-SubCell"/>
</dbReference>
<feature type="modified residue" description="2-(S-cysteinyl)pyruvic acid O-phosphothioketal" evidence="12">
    <location>
        <position position="117"/>
    </location>
</feature>
<dbReference type="EC" id="2.5.1.7" evidence="12"/>
<keyword evidence="12" id="KW-0670">Pyruvate</keyword>
<comment type="catalytic activity">
    <reaction evidence="11 12">
        <text>phosphoenolpyruvate + UDP-N-acetyl-alpha-D-glucosamine = UDP-N-acetyl-3-O-(1-carboxyvinyl)-alpha-D-glucosamine + phosphate</text>
        <dbReference type="Rhea" id="RHEA:18681"/>
        <dbReference type="ChEBI" id="CHEBI:43474"/>
        <dbReference type="ChEBI" id="CHEBI:57705"/>
        <dbReference type="ChEBI" id="CHEBI:58702"/>
        <dbReference type="ChEBI" id="CHEBI:68483"/>
        <dbReference type="EC" id="2.5.1.7"/>
    </reaction>
</comment>
<protein>
    <recommendedName>
        <fullName evidence="12">UDP-N-acetylglucosamine 1-carboxyvinyltransferase</fullName>
        <ecNumber evidence="12">2.5.1.7</ecNumber>
    </recommendedName>
    <alternativeName>
        <fullName evidence="12">Enoylpyruvate transferase</fullName>
    </alternativeName>
    <alternativeName>
        <fullName evidence="12">UDP-N-acetylglucosamine enolpyruvyl transferase</fullName>
        <shortName evidence="12">EPT</shortName>
    </alternativeName>
</protein>
<evidence type="ECO:0000256" key="3">
    <source>
        <dbReference type="ARBA" id="ARBA00022490"/>
    </source>
</evidence>
<comment type="pathway">
    <text evidence="2 12">Cell wall biogenesis; peptidoglycan biosynthesis.</text>
</comment>
<evidence type="ECO:0000256" key="4">
    <source>
        <dbReference type="ARBA" id="ARBA00022618"/>
    </source>
</evidence>
<evidence type="ECO:0000256" key="10">
    <source>
        <dbReference type="ARBA" id="ARBA00038367"/>
    </source>
</evidence>
<comment type="function">
    <text evidence="12">Cell wall formation. Adds enolpyruvyl to UDP-N-acetylglucosamine.</text>
</comment>
<dbReference type="GO" id="GO:0009252">
    <property type="term" value="P:peptidoglycan biosynthetic process"/>
    <property type="evidence" value="ECO:0007669"/>
    <property type="project" value="UniProtKB-UniRule"/>
</dbReference>
<sequence>MSEKLRIHGGMRLEGEVAVSGGKNAALAVIPAALLADSPSIIENLPDINDVHVLMDIIRWLGADVEFRDNVMRIDPRPVDKFNPPYDLACKMRASYYLAPVLLGIFQRAQVPLPGGCFIGARPIDQTLKAMRTLGASVDTLGGVLEASVEELIGGDIFLDMPSVGATVNSMLTAVSASGTTCIHNAAKEPHIVDLANFLSSMGAWVKGAGTDVIRIRGGRHLHGANYTIIPDQIETGTLMIAAAATGGDVTITGAIPTHMEALSAKLLEMGVHVQTEDDWIRVRSNGVFRAVNVKTQGYPGYPTDLQQPLSALLTIANGTSIVTETIFENRFRFLDELRKMGANVRVIESSAIISGVDKLVGARVSATDLRAGAAMIIAALMADGVSEIGGVEYILRGYERIDEKLMQLGAKVERIRQEELTRA</sequence>
<comment type="caution">
    <text evidence="14">The sequence shown here is derived from an EMBL/GenBank/DDBJ whole genome shotgun (WGS) entry which is preliminary data.</text>
</comment>
<dbReference type="InterPro" id="IPR013792">
    <property type="entry name" value="RNA3'P_cycl/enolpyr_Trfase_a/b"/>
</dbReference>
<dbReference type="SUPFAM" id="SSF55205">
    <property type="entry name" value="EPT/RTPC-like"/>
    <property type="match status" value="1"/>
</dbReference>
<dbReference type="InterPro" id="IPR001986">
    <property type="entry name" value="Enolpyruvate_Tfrase_dom"/>
</dbReference>
<evidence type="ECO:0000259" key="13">
    <source>
        <dbReference type="Pfam" id="PF00275"/>
    </source>
</evidence>
<accession>A0A9D1I971</accession>
<evidence type="ECO:0000256" key="6">
    <source>
        <dbReference type="ARBA" id="ARBA00022960"/>
    </source>
</evidence>
<feature type="binding site" evidence="12">
    <location>
        <begin position="23"/>
        <end position="24"/>
    </location>
    <ligand>
        <name>phosphoenolpyruvate</name>
        <dbReference type="ChEBI" id="CHEBI:58702"/>
    </ligand>
</feature>
<keyword evidence="7 12" id="KW-0573">Peptidoglycan synthesis</keyword>
<evidence type="ECO:0000256" key="5">
    <source>
        <dbReference type="ARBA" id="ARBA00022679"/>
    </source>
</evidence>
<name>A0A9D1I971_9FIRM</name>
<organism evidence="14 15">
    <name type="scientific">Candidatus Pullichristensenella excrementigallinarum</name>
    <dbReference type="NCBI Taxonomy" id="2840907"/>
    <lineage>
        <taxon>Bacteria</taxon>
        <taxon>Bacillati</taxon>
        <taxon>Bacillota</taxon>
        <taxon>Clostridia</taxon>
        <taxon>Candidatus Pullichristensenella</taxon>
    </lineage>
</organism>
<feature type="binding site" evidence="12">
    <location>
        <position position="327"/>
    </location>
    <ligand>
        <name>UDP-N-acetyl-alpha-D-glucosamine</name>
        <dbReference type="ChEBI" id="CHEBI:57705"/>
    </ligand>
</feature>
<dbReference type="InterPro" id="IPR050068">
    <property type="entry name" value="MurA_subfamily"/>
</dbReference>
<comment type="similarity">
    <text evidence="10 12">Belongs to the EPSP synthase family. MurA subfamily.</text>
</comment>
<reference evidence="14" key="1">
    <citation type="submission" date="2020-10" db="EMBL/GenBank/DDBJ databases">
        <authorList>
            <person name="Gilroy R."/>
        </authorList>
    </citation>
    <scope>NUCLEOTIDE SEQUENCE</scope>
    <source>
        <strain evidence="14">ChiHcec3-11533</strain>
    </source>
</reference>
<comment type="subcellular location">
    <subcellularLocation>
        <location evidence="1 12">Cytoplasm</location>
    </subcellularLocation>
</comment>
<evidence type="ECO:0000313" key="14">
    <source>
        <dbReference type="EMBL" id="HIU33110.1"/>
    </source>
</evidence>
<keyword evidence="8 12" id="KW-0131">Cell cycle</keyword>
<reference evidence="14" key="2">
    <citation type="journal article" date="2021" name="PeerJ">
        <title>Extensive microbial diversity within the chicken gut microbiome revealed by metagenomics and culture.</title>
        <authorList>
            <person name="Gilroy R."/>
            <person name="Ravi A."/>
            <person name="Getino M."/>
            <person name="Pursley I."/>
            <person name="Horton D.L."/>
            <person name="Alikhan N.F."/>
            <person name="Baker D."/>
            <person name="Gharbi K."/>
            <person name="Hall N."/>
            <person name="Watson M."/>
            <person name="Adriaenssens E.M."/>
            <person name="Foster-Nyarko E."/>
            <person name="Jarju S."/>
            <person name="Secka A."/>
            <person name="Antonio M."/>
            <person name="Oren A."/>
            <person name="Chaudhuri R.R."/>
            <person name="La Ragione R."/>
            <person name="Hildebrand F."/>
            <person name="Pallen M.J."/>
        </authorList>
    </citation>
    <scope>NUCLEOTIDE SEQUENCE</scope>
    <source>
        <strain evidence="14">ChiHcec3-11533</strain>
    </source>
</reference>
<dbReference type="InterPro" id="IPR005750">
    <property type="entry name" value="UDP_GlcNAc_COvinyl_MurA"/>
</dbReference>
<evidence type="ECO:0000256" key="2">
    <source>
        <dbReference type="ARBA" id="ARBA00004752"/>
    </source>
</evidence>
<keyword evidence="3 12" id="KW-0963">Cytoplasm</keyword>
<proteinExistence type="inferred from homology"/>
<evidence type="ECO:0000256" key="8">
    <source>
        <dbReference type="ARBA" id="ARBA00023306"/>
    </source>
</evidence>
<keyword evidence="6 12" id="KW-0133">Cell shape</keyword>
<keyword evidence="5 12" id="KW-0808">Transferase</keyword>
<evidence type="ECO:0000313" key="15">
    <source>
        <dbReference type="Proteomes" id="UP000824072"/>
    </source>
</evidence>
<dbReference type="Gene3D" id="3.65.10.10">
    <property type="entry name" value="Enolpyruvate transferase domain"/>
    <property type="match status" value="2"/>
</dbReference>
<feature type="binding site" evidence="12">
    <location>
        <position position="305"/>
    </location>
    <ligand>
        <name>UDP-N-acetyl-alpha-D-glucosamine</name>
        <dbReference type="ChEBI" id="CHEBI:57705"/>
    </ligand>
</feature>
<dbReference type="PANTHER" id="PTHR43783:SF2">
    <property type="entry name" value="UDP-N-ACETYLGLUCOSAMINE 1-CARBOXYVINYLTRANSFERASE 2"/>
    <property type="match status" value="1"/>
</dbReference>
<evidence type="ECO:0000256" key="9">
    <source>
        <dbReference type="ARBA" id="ARBA00023316"/>
    </source>
</evidence>
<evidence type="ECO:0000256" key="7">
    <source>
        <dbReference type="ARBA" id="ARBA00022984"/>
    </source>
</evidence>
<dbReference type="GO" id="GO:0019277">
    <property type="term" value="P:UDP-N-acetylgalactosamine biosynthetic process"/>
    <property type="evidence" value="ECO:0007669"/>
    <property type="project" value="InterPro"/>
</dbReference>
<dbReference type="NCBIfam" id="NF006873">
    <property type="entry name" value="PRK09369.1"/>
    <property type="match status" value="1"/>
</dbReference>
<evidence type="ECO:0000256" key="12">
    <source>
        <dbReference type="HAMAP-Rule" id="MF_00111"/>
    </source>
</evidence>
<dbReference type="Proteomes" id="UP000824072">
    <property type="component" value="Unassembled WGS sequence"/>
</dbReference>
<dbReference type="GO" id="GO:0051301">
    <property type="term" value="P:cell division"/>
    <property type="evidence" value="ECO:0007669"/>
    <property type="project" value="UniProtKB-KW"/>
</dbReference>